<evidence type="ECO:0000259" key="23">
    <source>
        <dbReference type="PROSITE" id="PS52020"/>
    </source>
</evidence>
<evidence type="ECO:0000256" key="15">
    <source>
        <dbReference type="ARBA" id="ARBA00022806"/>
    </source>
</evidence>
<organism evidence="24 25">
    <name type="scientific">Chicken virus mg8_273</name>
    <dbReference type="NCBI Taxonomy" id="2720912"/>
    <lineage>
        <taxon>Viruses</taxon>
        <taxon>Monodnaviria</taxon>
        <taxon>Shotokuvirae</taxon>
        <taxon>Cressdnaviricota</taxon>
        <taxon>Arfiviricetes</taxon>
        <taxon>Ringavirales</taxon>
        <taxon>Pecoviridae</taxon>
        <taxon>Tambotovirus</taxon>
        <taxon>Tambotovirus akara</taxon>
    </lineage>
</organism>
<keyword evidence="13" id="KW-0255">Endonuclease</keyword>
<dbReference type="EMBL" id="MN379592">
    <property type="protein sequence ID" value="QIR82209.1"/>
    <property type="molecule type" value="Genomic_DNA"/>
</dbReference>
<evidence type="ECO:0000256" key="4">
    <source>
        <dbReference type="ARBA" id="ARBA00008545"/>
    </source>
</evidence>
<keyword evidence="15" id="KW-0347">Helicase</keyword>
<evidence type="ECO:0000256" key="20">
    <source>
        <dbReference type="ARBA" id="ARBA00030754"/>
    </source>
</evidence>
<dbReference type="SUPFAM" id="SSF52540">
    <property type="entry name" value="P-loop containing nucleoside triphosphate hydrolases"/>
    <property type="match status" value="1"/>
</dbReference>
<dbReference type="GO" id="GO:0003724">
    <property type="term" value="F:RNA helicase activity"/>
    <property type="evidence" value="ECO:0007669"/>
    <property type="project" value="InterPro"/>
</dbReference>
<evidence type="ECO:0000313" key="24">
    <source>
        <dbReference type="EMBL" id="QIR82209.1"/>
    </source>
</evidence>
<dbReference type="GO" id="GO:0042025">
    <property type="term" value="C:host cell nucleus"/>
    <property type="evidence" value="ECO:0007669"/>
    <property type="project" value="UniProtKB-SubCell"/>
</dbReference>
<dbReference type="Proteomes" id="UP001234859">
    <property type="component" value="Segment"/>
</dbReference>
<keyword evidence="11" id="KW-0479">Metal-binding</keyword>
<dbReference type="Pfam" id="PF02407">
    <property type="entry name" value="Viral_Rep"/>
    <property type="match status" value="1"/>
</dbReference>
<dbReference type="PROSITE" id="PS52020">
    <property type="entry name" value="CRESS_DNA_REP"/>
    <property type="match status" value="1"/>
</dbReference>
<proteinExistence type="inferred from homology"/>
<evidence type="ECO:0000256" key="10">
    <source>
        <dbReference type="ARBA" id="ARBA00022722"/>
    </source>
</evidence>
<evidence type="ECO:0000256" key="9">
    <source>
        <dbReference type="ARBA" id="ARBA00022705"/>
    </source>
</evidence>
<dbReference type="GO" id="GO:0003677">
    <property type="term" value="F:DNA binding"/>
    <property type="evidence" value="ECO:0007669"/>
    <property type="project" value="UniProtKB-KW"/>
</dbReference>
<evidence type="ECO:0000256" key="17">
    <source>
        <dbReference type="ARBA" id="ARBA00023124"/>
    </source>
</evidence>
<keyword evidence="12" id="KW-0547">Nucleotide-binding</keyword>
<evidence type="ECO:0000256" key="1">
    <source>
        <dbReference type="ARBA" id="ARBA00001936"/>
    </source>
</evidence>
<evidence type="ECO:0000256" key="21">
    <source>
        <dbReference type="ARBA" id="ARBA00032243"/>
    </source>
</evidence>
<evidence type="ECO:0000256" key="13">
    <source>
        <dbReference type="ARBA" id="ARBA00022759"/>
    </source>
</evidence>
<evidence type="ECO:0000256" key="6">
    <source>
        <dbReference type="ARBA" id="ARBA00022562"/>
    </source>
</evidence>
<evidence type="ECO:0000256" key="12">
    <source>
        <dbReference type="ARBA" id="ARBA00022741"/>
    </source>
</evidence>
<keyword evidence="16" id="KW-0067">ATP-binding</keyword>
<dbReference type="GO" id="GO:0004519">
    <property type="term" value="F:endonuclease activity"/>
    <property type="evidence" value="ECO:0007669"/>
    <property type="project" value="UniProtKB-KW"/>
</dbReference>
<comment type="catalytic activity">
    <reaction evidence="22">
        <text>ATP + H2O = ADP + phosphate + H(+)</text>
        <dbReference type="Rhea" id="RHEA:13065"/>
        <dbReference type="ChEBI" id="CHEBI:15377"/>
        <dbReference type="ChEBI" id="CHEBI:15378"/>
        <dbReference type="ChEBI" id="CHEBI:30616"/>
        <dbReference type="ChEBI" id="CHEBI:43474"/>
        <dbReference type="ChEBI" id="CHEBI:456216"/>
    </reaction>
</comment>
<keyword evidence="17" id="KW-0190">Covalent protein-DNA linkage</keyword>
<comment type="similarity">
    <text evidence="4">Belongs to the nanoviruses/circoviruses replication-associated protein family.</text>
</comment>
<dbReference type="GO" id="GO:0046872">
    <property type="term" value="F:metal ion binding"/>
    <property type="evidence" value="ECO:0007669"/>
    <property type="project" value="UniProtKB-KW"/>
</dbReference>
<evidence type="ECO:0000256" key="19">
    <source>
        <dbReference type="ARBA" id="ARBA00023268"/>
    </source>
</evidence>
<evidence type="ECO:0000313" key="25">
    <source>
        <dbReference type="Proteomes" id="UP001234859"/>
    </source>
</evidence>
<evidence type="ECO:0000256" key="3">
    <source>
        <dbReference type="ARBA" id="ARBA00004147"/>
    </source>
</evidence>
<dbReference type="Gene3D" id="3.40.1310.20">
    <property type="match status" value="1"/>
</dbReference>
<evidence type="ECO:0000256" key="8">
    <source>
        <dbReference type="ARBA" id="ARBA00022695"/>
    </source>
</evidence>
<evidence type="ECO:0000256" key="11">
    <source>
        <dbReference type="ARBA" id="ARBA00022723"/>
    </source>
</evidence>
<accession>A0A6G9W2C5</accession>
<evidence type="ECO:0000256" key="2">
    <source>
        <dbReference type="ARBA" id="ARBA00001946"/>
    </source>
</evidence>
<dbReference type="GO" id="GO:0016787">
    <property type="term" value="F:hydrolase activity"/>
    <property type="evidence" value="ECO:0007669"/>
    <property type="project" value="UniProtKB-KW"/>
</dbReference>
<reference evidence="24 25" key="1">
    <citation type="submission" date="2019-08" db="EMBL/GenBank/DDBJ databases">
        <title>Identification of single stranded DNA viruses in chicken tracheal swab swabs.</title>
        <authorList>
            <person name="Chrzastek K."/>
            <person name="Kapczynski D."/>
            <person name="Kulkarni A."/>
            <person name="Chappell L."/>
            <person name="Schmidlin K."/>
            <person name="Varsani A."/>
        </authorList>
    </citation>
    <scope>NUCLEOTIDE SEQUENCE [LARGE SCALE GENOMIC DNA]</scope>
    <source>
        <strain evidence="24">Mg8_273</strain>
    </source>
</reference>
<evidence type="ECO:0000256" key="18">
    <source>
        <dbReference type="ARBA" id="ARBA00023125"/>
    </source>
</evidence>
<keyword evidence="7" id="KW-0808">Transferase</keyword>
<dbReference type="GO" id="GO:0003723">
    <property type="term" value="F:RNA binding"/>
    <property type="evidence" value="ECO:0007669"/>
    <property type="project" value="InterPro"/>
</dbReference>
<keyword evidence="10" id="KW-0540">Nuclease</keyword>
<name>A0A6G9W2C5_9VIRU</name>
<keyword evidence="25" id="KW-1185">Reference proteome</keyword>
<dbReference type="GO" id="GO:0000166">
    <property type="term" value="F:nucleotide binding"/>
    <property type="evidence" value="ECO:0007669"/>
    <property type="project" value="UniProtKB-KW"/>
</dbReference>
<evidence type="ECO:0000256" key="16">
    <source>
        <dbReference type="ARBA" id="ARBA00022840"/>
    </source>
</evidence>
<evidence type="ECO:0000256" key="5">
    <source>
        <dbReference type="ARBA" id="ARBA00014531"/>
    </source>
</evidence>
<protein>
    <recommendedName>
        <fullName evidence="5">Replication-associated protein</fullName>
    </recommendedName>
    <alternativeName>
        <fullName evidence="20">ATP-dependent helicase Rep</fullName>
    </alternativeName>
    <alternativeName>
        <fullName evidence="21">RepP</fullName>
    </alternativeName>
</protein>
<keyword evidence="14" id="KW-0378">Hydrolase</keyword>
<dbReference type="InterPro" id="IPR000605">
    <property type="entry name" value="Helicase_SF3_ssDNA/RNA_vir"/>
</dbReference>
<sequence>MPSKQARAFCFTSFKLELKEKNWDDLIPEPLNYIIMGLETAPRTGRKHLQGYVEFSRKTTLSTVKKTLGDMQCHVEMRMGPQDKAIEYCKKEGNWNEWGEAYKMGRRTDLESLKKDLEEGMEMIDLADKYFSDYIRYHRGIQAYKDLLDRKRQKTAEPVKPEVIVYVGQAGSGKSHHCYHDPEFRESGYKFLQQQEGKCYFDGYENQKCIWFDEFSGKTMRFSDWCRLADKWGTRVETKGGSVEVIGLRRILISTTIWPGEWWKSSAKFQSDTYQLWRRLTAVYWLDRPVDGQYKLPLLIKEPEKVQLHEYLDWMQNGHP</sequence>
<keyword evidence="19" id="KW-0511">Multifunctional enzyme</keyword>
<feature type="domain" description="CRESS-DNA virus Rep endonuclease" evidence="23">
    <location>
        <begin position="3"/>
        <end position="101"/>
    </location>
</feature>
<comment type="cofactor">
    <cofactor evidence="1">
        <name>Mn(2+)</name>
        <dbReference type="ChEBI" id="CHEBI:29035"/>
    </cofactor>
</comment>
<evidence type="ECO:0000256" key="14">
    <source>
        <dbReference type="ARBA" id="ARBA00022801"/>
    </source>
</evidence>
<evidence type="ECO:0000256" key="7">
    <source>
        <dbReference type="ARBA" id="ARBA00022679"/>
    </source>
</evidence>
<keyword evidence="8" id="KW-0548">Nucleotidyltransferase</keyword>
<keyword evidence="9" id="KW-0235">DNA replication</keyword>
<keyword evidence="18" id="KW-0238">DNA-binding</keyword>
<dbReference type="GO" id="GO:0006260">
    <property type="term" value="P:DNA replication"/>
    <property type="evidence" value="ECO:0007669"/>
    <property type="project" value="UniProtKB-KW"/>
</dbReference>
<comment type="cofactor">
    <cofactor evidence="2">
        <name>Mg(2+)</name>
        <dbReference type="ChEBI" id="CHEBI:18420"/>
    </cofactor>
</comment>
<dbReference type="InterPro" id="IPR049912">
    <property type="entry name" value="CRESS_DNA_REP"/>
</dbReference>
<dbReference type="InterPro" id="IPR027417">
    <property type="entry name" value="P-loop_NTPase"/>
</dbReference>
<dbReference type="Pfam" id="PF00910">
    <property type="entry name" value="RNA_helicase"/>
    <property type="match status" value="1"/>
</dbReference>
<keyword evidence="6" id="KW-1048">Host nucleus</keyword>
<comment type="subcellular location">
    <subcellularLocation>
        <location evidence="3">Host nucleus</location>
    </subcellularLocation>
</comment>
<dbReference type="GO" id="GO:0016779">
    <property type="term" value="F:nucleotidyltransferase activity"/>
    <property type="evidence" value="ECO:0007669"/>
    <property type="project" value="UniProtKB-KW"/>
</dbReference>
<evidence type="ECO:0000256" key="22">
    <source>
        <dbReference type="ARBA" id="ARBA00049360"/>
    </source>
</evidence>